<dbReference type="AlphaFoldDB" id="A0AAD8E4X2"/>
<accession>A0AAD8E4X2</accession>
<dbReference type="EMBL" id="JASPKZ010009385">
    <property type="protein sequence ID" value="KAJ9576926.1"/>
    <property type="molecule type" value="Genomic_DNA"/>
</dbReference>
<dbReference type="Proteomes" id="UP001233999">
    <property type="component" value="Unassembled WGS sequence"/>
</dbReference>
<evidence type="ECO:0000313" key="1">
    <source>
        <dbReference type="EMBL" id="KAJ9576926.1"/>
    </source>
</evidence>
<proteinExistence type="predicted"/>
<comment type="caution">
    <text evidence="1">The sequence shown here is derived from an EMBL/GenBank/DDBJ whole genome shotgun (WGS) entry which is preliminary data.</text>
</comment>
<reference evidence="1" key="1">
    <citation type="journal article" date="2023" name="IScience">
        <title>Live-bearing cockroach genome reveals convergent evolutionary mechanisms linked to viviparity in insects and beyond.</title>
        <authorList>
            <person name="Fouks B."/>
            <person name="Harrison M.C."/>
            <person name="Mikhailova A.A."/>
            <person name="Marchal E."/>
            <person name="English S."/>
            <person name="Carruthers M."/>
            <person name="Jennings E.C."/>
            <person name="Chiamaka E.L."/>
            <person name="Frigard R.A."/>
            <person name="Pippel M."/>
            <person name="Attardo G.M."/>
            <person name="Benoit J.B."/>
            <person name="Bornberg-Bauer E."/>
            <person name="Tobe S.S."/>
        </authorList>
    </citation>
    <scope>NUCLEOTIDE SEQUENCE</scope>
    <source>
        <strain evidence="1">Stay&amp;Tobe</strain>
    </source>
</reference>
<organism evidence="1 2">
    <name type="scientific">Diploptera punctata</name>
    <name type="common">Pacific beetle cockroach</name>
    <dbReference type="NCBI Taxonomy" id="6984"/>
    <lineage>
        <taxon>Eukaryota</taxon>
        <taxon>Metazoa</taxon>
        <taxon>Ecdysozoa</taxon>
        <taxon>Arthropoda</taxon>
        <taxon>Hexapoda</taxon>
        <taxon>Insecta</taxon>
        <taxon>Pterygota</taxon>
        <taxon>Neoptera</taxon>
        <taxon>Polyneoptera</taxon>
        <taxon>Dictyoptera</taxon>
        <taxon>Blattodea</taxon>
        <taxon>Blaberoidea</taxon>
        <taxon>Blaberidae</taxon>
        <taxon>Diplopterinae</taxon>
        <taxon>Diploptera</taxon>
    </lineage>
</organism>
<name>A0AAD8E4X2_DIPPU</name>
<gene>
    <name evidence="1" type="ORF">L9F63_006492</name>
</gene>
<sequence>MASRGRQLGYLSCGNNKVHCCGGNNNYCNNNNVNNNNNEMLPIYFDQAILHRIAFTVWHTALHLEREIKPSGKAKSSNIFTYKA</sequence>
<protein>
    <submittedName>
        <fullName evidence="1">Uncharacterized protein</fullName>
    </submittedName>
</protein>
<evidence type="ECO:0000313" key="2">
    <source>
        <dbReference type="Proteomes" id="UP001233999"/>
    </source>
</evidence>
<feature type="non-terminal residue" evidence="1">
    <location>
        <position position="84"/>
    </location>
</feature>
<keyword evidence="2" id="KW-1185">Reference proteome</keyword>
<reference evidence="1" key="2">
    <citation type="submission" date="2023-05" db="EMBL/GenBank/DDBJ databases">
        <authorList>
            <person name="Fouks B."/>
        </authorList>
    </citation>
    <scope>NUCLEOTIDE SEQUENCE</scope>
    <source>
        <strain evidence="1">Stay&amp;Tobe</strain>
        <tissue evidence="1">Testes</tissue>
    </source>
</reference>